<evidence type="ECO:0000313" key="2">
    <source>
        <dbReference type="Proteomes" id="UP000244005"/>
    </source>
</evidence>
<accession>A0A2R6XLV1</accession>
<organism evidence="1 2">
    <name type="scientific">Marchantia polymorpha</name>
    <name type="common">Common liverwort</name>
    <name type="synonym">Marchantia aquatica</name>
    <dbReference type="NCBI Taxonomy" id="3197"/>
    <lineage>
        <taxon>Eukaryota</taxon>
        <taxon>Viridiplantae</taxon>
        <taxon>Streptophyta</taxon>
        <taxon>Embryophyta</taxon>
        <taxon>Marchantiophyta</taxon>
        <taxon>Marchantiopsida</taxon>
        <taxon>Marchantiidae</taxon>
        <taxon>Marchantiales</taxon>
        <taxon>Marchantiaceae</taxon>
        <taxon>Marchantia</taxon>
    </lineage>
</organism>
<dbReference type="EMBL" id="KZ772681">
    <property type="protein sequence ID" value="PTQ47097.1"/>
    <property type="molecule type" value="Genomic_DNA"/>
</dbReference>
<protein>
    <submittedName>
        <fullName evidence="1">Uncharacterized protein</fullName>
    </submittedName>
</protein>
<keyword evidence="2" id="KW-1185">Reference proteome</keyword>
<dbReference type="Proteomes" id="UP000244005">
    <property type="component" value="Unassembled WGS sequence"/>
</dbReference>
<gene>
    <name evidence="1" type="ORF">MARPO_0009s0181</name>
</gene>
<dbReference type="EMBL" id="KZ772681">
    <property type="protein sequence ID" value="PTQ47096.1"/>
    <property type="molecule type" value="Genomic_DNA"/>
</dbReference>
<reference evidence="1" key="2">
    <citation type="submission" date="2017-12" db="EMBL/GenBank/DDBJ databases">
        <title>WGS assembly of Marchantia polymorpha.</title>
        <authorList>
            <person name="Bowman J.L."/>
            <person name="Kohchi T."/>
            <person name="Yamato K.T."/>
            <person name="Jenkins J."/>
            <person name="Shu S."/>
            <person name="Ishizaki K."/>
            <person name="Yamaoka S."/>
            <person name="Nishihama R."/>
            <person name="Nakamura Y."/>
            <person name="Berger F."/>
            <person name="Adam C."/>
            <person name="Aki S.S."/>
            <person name="Althoff F."/>
            <person name="Araki T."/>
            <person name="Arteaga-Vazquez M.A."/>
            <person name="Balasubrmanian S."/>
            <person name="Bauer D."/>
            <person name="Boehm C.R."/>
            <person name="Briginshaw L."/>
            <person name="Caballero-Perez J."/>
            <person name="Catarino B."/>
            <person name="Chen F."/>
            <person name="Chiyoda S."/>
            <person name="Chovatia M."/>
            <person name="Davies K.M."/>
            <person name="Delmans M."/>
            <person name="Demura T."/>
            <person name="Dierschke T."/>
            <person name="Dolan L."/>
            <person name="Dorantes-Acosta A.E."/>
            <person name="Eklund D.M."/>
            <person name="Florent S.N."/>
            <person name="Flores-Sandoval E."/>
            <person name="Fujiyama A."/>
            <person name="Fukuzawa H."/>
            <person name="Galik B."/>
            <person name="Grimanelli D."/>
            <person name="Grimwood J."/>
            <person name="Grossniklaus U."/>
            <person name="Hamada T."/>
            <person name="Haseloff J."/>
            <person name="Hetherington A.J."/>
            <person name="Higo A."/>
            <person name="Hirakawa Y."/>
            <person name="Hundley H.N."/>
            <person name="Ikeda Y."/>
            <person name="Inoue K."/>
            <person name="Inoue S."/>
            <person name="Ishida S."/>
            <person name="Jia Q."/>
            <person name="Kakita M."/>
            <person name="Kanazawa T."/>
            <person name="Kawai Y."/>
            <person name="Kawashima T."/>
            <person name="Kennedy M."/>
            <person name="Kinose K."/>
            <person name="Kinoshita T."/>
            <person name="Kohara Y."/>
            <person name="Koide E."/>
            <person name="Komatsu K."/>
            <person name="Kopischke S."/>
            <person name="Kubo M."/>
            <person name="Kyozuka J."/>
            <person name="Lagercrantz U."/>
            <person name="Lin S.S."/>
            <person name="Lindquist E."/>
            <person name="Lipzen A.M."/>
            <person name="Lu C."/>
            <person name="Luna E.D."/>
            <person name="Martienssen R.A."/>
            <person name="Minamino N."/>
            <person name="Mizutani M."/>
            <person name="Mizutani M."/>
            <person name="Mochizuki N."/>
            <person name="Monte I."/>
            <person name="Mosher R."/>
            <person name="Nagasaki H."/>
            <person name="Nakagami H."/>
            <person name="Naramoto S."/>
            <person name="Nishitani K."/>
            <person name="Ohtani M."/>
            <person name="Okamoto T."/>
            <person name="Okumura M."/>
            <person name="Phillips J."/>
            <person name="Pollak B."/>
            <person name="Reinders A."/>
            <person name="Roevekamp M."/>
            <person name="Sano R."/>
            <person name="Sawa S."/>
            <person name="Schmid M.W."/>
            <person name="Shirakawa M."/>
            <person name="Solano R."/>
            <person name="Spunde A."/>
            <person name="Suetsugu N."/>
            <person name="Sugano S."/>
            <person name="Sugiyama A."/>
            <person name="Sun R."/>
            <person name="Suzuki Y."/>
            <person name="Takenaka M."/>
            <person name="Takezawa D."/>
            <person name="Tomogane H."/>
            <person name="Tsuzuki M."/>
            <person name="Ueda T."/>
            <person name="Umeda M."/>
            <person name="Ward J.M."/>
            <person name="Watanabe Y."/>
            <person name="Yazaki K."/>
            <person name="Yokoyama R."/>
            <person name="Yoshitake Y."/>
            <person name="Yotsui I."/>
            <person name="Zachgo S."/>
            <person name="Schmutz J."/>
        </authorList>
    </citation>
    <scope>NUCLEOTIDE SEQUENCE [LARGE SCALE GENOMIC DNA]</scope>
    <source>
        <strain evidence="1">Tak-1</strain>
    </source>
</reference>
<evidence type="ECO:0000313" key="1">
    <source>
        <dbReference type="EMBL" id="PTQ47097.1"/>
    </source>
</evidence>
<dbReference type="AlphaFoldDB" id="A0A2R6XLV1"/>
<sequence length="236" mass="25691">MKSQQPRAKMVLKRNNSNLVLGAAVCFCVASAFSLLIGHVFISGAGSSICAPGLSIRCEPNDNGSQYVRCGRNQKVEDVPKGKMCYQGALLSSDMRLRRSALIPSDCHKAKSLGGNSTRGFDLKACSCSAMCTGKNQCVCMCKSQAWTNVICRNGKKYASVAHGDCCLGGAGRCKQYLDGSSDFSWSWWTESVDFARVLIRSSLRQICDFLRDRFTFRPSLDKNSCCSSSSSCNEC</sequence>
<dbReference type="Gramene" id="Mp7g14970.1">
    <property type="protein sequence ID" value="Mp7g14970.1.cds"/>
    <property type="gene ID" value="Mp7g14970"/>
</dbReference>
<name>A0A2R6XLV1_MARPO</name>
<reference evidence="2" key="1">
    <citation type="journal article" date="2017" name="Cell">
        <title>Insights into land plant evolution garnered from the Marchantia polymorpha genome.</title>
        <authorList>
            <person name="Bowman J.L."/>
            <person name="Kohchi T."/>
            <person name="Yamato K.T."/>
            <person name="Jenkins J."/>
            <person name="Shu S."/>
            <person name="Ishizaki K."/>
            <person name="Yamaoka S."/>
            <person name="Nishihama R."/>
            <person name="Nakamura Y."/>
            <person name="Berger F."/>
            <person name="Adam C."/>
            <person name="Aki S.S."/>
            <person name="Althoff F."/>
            <person name="Araki T."/>
            <person name="Arteaga-Vazquez M.A."/>
            <person name="Balasubrmanian S."/>
            <person name="Barry K."/>
            <person name="Bauer D."/>
            <person name="Boehm C.R."/>
            <person name="Briginshaw L."/>
            <person name="Caballero-Perez J."/>
            <person name="Catarino B."/>
            <person name="Chen F."/>
            <person name="Chiyoda S."/>
            <person name="Chovatia M."/>
            <person name="Davies K.M."/>
            <person name="Delmans M."/>
            <person name="Demura T."/>
            <person name="Dierschke T."/>
            <person name="Dolan L."/>
            <person name="Dorantes-Acosta A.E."/>
            <person name="Eklund D.M."/>
            <person name="Florent S.N."/>
            <person name="Flores-Sandoval E."/>
            <person name="Fujiyama A."/>
            <person name="Fukuzawa H."/>
            <person name="Galik B."/>
            <person name="Grimanelli D."/>
            <person name="Grimwood J."/>
            <person name="Grossniklaus U."/>
            <person name="Hamada T."/>
            <person name="Haseloff J."/>
            <person name="Hetherington A.J."/>
            <person name="Higo A."/>
            <person name="Hirakawa Y."/>
            <person name="Hundley H.N."/>
            <person name="Ikeda Y."/>
            <person name="Inoue K."/>
            <person name="Inoue S.I."/>
            <person name="Ishida S."/>
            <person name="Jia Q."/>
            <person name="Kakita M."/>
            <person name="Kanazawa T."/>
            <person name="Kawai Y."/>
            <person name="Kawashima T."/>
            <person name="Kennedy M."/>
            <person name="Kinose K."/>
            <person name="Kinoshita T."/>
            <person name="Kohara Y."/>
            <person name="Koide E."/>
            <person name="Komatsu K."/>
            <person name="Kopischke S."/>
            <person name="Kubo M."/>
            <person name="Kyozuka J."/>
            <person name="Lagercrantz U."/>
            <person name="Lin S.S."/>
            <person name="Lindquist E."/>
            <person name="Lipzen A.M."/>
            <person name="Lu C.W."/>
            <person name="De Luna E."/>
            <person name="Martienssen R.A."/>
            <person name="Minamino N."/>
            <person name="Mizutani M."/>
            <person name="Mizutani M."/>
            <person name="Mochizuki N."/>
            <person name="Monte I."/>
            <person name="Mosher R."/>
            <person name="Nagasaki H."/>
            <person name="Nakagami H."/>
            <person name="Naramoto S."/>
            <person name="Nishitani K."/>
            <person name="Ohtani M."/>
            <person name="Okamoto T."/>
            <person name="Okumura M."/>
            <person name="Phillips J."/>
            <person name="Pollak B."/>
            <person name="Reinders A."/>
            <person name="Rovekamp M."/>
            <person name="Sano R."/>
            <person name="Sawa S."/>
            <person name="Schmid M.W."/>
            <person name="Shirakawa M."/>
            <person name="Solano R."/>
            <person name="Spunde A."/>
            <person name="Suetsugu N."/>
            <person name="Sugano S."/>
            <person name="Sugiyama A."/>
            <person name="Sun R."/>
            <person name="Suzuki Y."/>
            <person name="Takenaka M."/>
            <person name="Takezawa D."/>
            <person name="Tomogane H."/>
            <person name="Tsuzuki M."/>
            <person name="Ueda T."/>
            <person name="Umeda M."/>
            <person name="Ward J.M."/>
            <person name="Watanabe Y."/>
            <person name="Yazaki K."/>
            <person name="Yokoyama R."/>
            <person name="Yoshitake Y."/>
            <person name="Yotsui I."/>
            <person name="Zachgo S."/>
            <person name="Schmutz J."/>
        </authorList>
    </citation>
    <scope>NUCLEOTIDE SEQUENCE [LARGE SCALE GENOMIC DNA]</scope>
    <source>
        <strain evidence="2">Tak-1</strain>
    </source>
</reference>
<proteinExistence type="predicted"/>